<proteinExistence type="predicted"/>
<evidence type="ECO:0000313" key="8">
    <source>
        <dbReference type="Proteomes" id="UP001583177"/>
    </source>
</evidence>
<dbReference type="InterPro" id="IPR002523">
    <property type="entry name" value="MgTranspt_CorA/ZnTranspt_ZntB"/>
</dbReference>
<dbReference type="EMBL" id="JAWRVE010000174">
    <property type="protein sequence ID" value="KAL1851344.1"/>
    <property type="molecule type" value="Genomic_DNA"/>
</dbReference>
<protein>
    <recommendedName>
        <fullName evidence="9">CorA-like Mg2+ transporter</fullName>
    </recommendedName>
</protein>
<comment type="caution">
    <text evidence="7">The sequence shown here is derived from an EMBL/GenBank/DDBJ whole genome shotgun (WGS) entry which is preliminary data.</text>
</comment>
<evidence type="ECO:0000256" key="5">
    <source>
        <dbReference type="SAM" id="MobiDB-lite"/>
    </source>
</evidence>
<keyword evidence="3 6" id="KW-1133">Transmembrane helix</keyword>
<evidence type="ECO:0000256" key="3">
    <source>
        <dbReference type="ARBA" id="ARBA00022989"/>
    </source>
</evidence>
<feature type="transmembrane region" description="Helical" evidence="6">
    <location>
        <begin position="238"/>
        <end position="260"/>
    </location>
</feature>
<accession>A0ABR3W227</accession>
<comment type="subcellular location">
    <subcellularLocation>
        <location evidence="1">Membrane</location>
        <topology evidence="1">Multi-pass membrane protein</topology>
    </subcellularLocation>
</comment>
<evidence type="ECO:0008006" key="9">
    <source>
        <dbReference type="Google" id="ProtNLM"/>
    </source>
</evidence>
<reference evidence="7 8" key="1">
    <citation type="journal article" date="2024" name="IMA Fungus">
        <title>IMA Genome - F19 : A genome assembly and annotation guide to empower mycologists, including annotated draft genome sequences of Ceratocystis pirilliformis, Diaporthe australafricana, Fusarium ophioides, Paecilomyces lecythidis, and Sporothrix stenoceras.</title>
        <authorList>
            <person name="Aylward J."/>
            <person name="Wilson A.M."/>
            <person name="Visagie C.M."/>
            <person name="Spraker J."/>
            <person name="Barnes I."/>
            <person name="Buitendag C."/>
            <person name="Ceriani C."/>
            <person name="Del Mar Angel L."/>
            <person name="du Plessis D."/>
            <person name="Fuchs T."/>
            <person name="Gasser K."/>
            <person name="Kramer D."/>
            <person name="Li W."/>
            <person name="Munsamy K."/>
            <person name="Piso A."/>
            <person name="Price J.L."/>
            <person name="Sonnekus B."/>
            <person name="Thomas C."/>
            <person name="van der Nest A."/>
            <person name="van Dijk A."/>
            <person name="van Heerden A."/>
            <person name="van Vuuren N."/>
            <person name="Yilmaz N."/>
            <person name="Duong T.A."/>
            <person name="van der Merwe N.A."/>
            <person name="Wingfield M.J."/>
            <person name="Wingfield B.D."/>
        </authorList>
    </citation>
    <scope>NUCLEOTIDE SEQUENCE [LARGE SCALE GENOMIC DNA]</scope>
    <source>
        <strain evidence="7 8">CMW 18300</strain>
    </source>
</reference>
<sequence length="398" mass="44075">MSNASIPELAHYGLAMSYDFSTRRTTAFVKGANAVVKDADSTYQPWTLDDRIRSRLHDSMPLWPHPLLLPAILLQHELAAIRNFSKQRLHGDSRGIQAVMRLDYEDQAKLLGGRNSDRAGRKDRADFTNGLNGLLCNAHSIRRALRVTRQAASFLLGILDELKVRTPQPGEQAIPPQVGQQIRDTIMTLDREAAGFEAGIDSIVATLEVQLNILSVVAAQLDNNRSAQMSAQAGLDSVAMKTLALVTAIFLPATFIATLFSMSMFDWQADSSSAAVSPGFWIFWVVSVPLSLAVLAAWWCFWDLSRSHYADRFKDADPTREHETLWSTLKTRMERARGLHFGNGAGRGEEQDMVDGAHNMNSRATLGHHVNKLVGRRPRRASEGASMESGGSRPRQQD</sequence>
<feature type="transmembrane region" description="Helical" evidence="6">
    <location>
        <begin position="280"/>
        <end position="302"/>
    </location>
</feature>
<dbReference type="Pfam" id="PF01544">
    <property type="entry name" value="CorA"/>
    <property type="match status" value="1"/>
</dbReference>
<evidence type="ECO:0000256" key="4">
    <source>
        <dbReference type="ARBA" id="ARBA00023136"/>
    </source>
</evidence>
<feature type="compositionally biased region" description="Basic residues" evidence="5">
    <location>
        <begin position="369"/>
        <end position="379"/>
    </location>
</feature>
<dbReference type="SUPFAM" id="SSF144083">
    <property type="entry name" value="Magnesium transport protein CorA, transmembrane region"/>
    <property type="match status" value="1"/>
</dbReference>
<dbReference type="Proteomes" id="UP001583177">
    <property type="component" value="Unassembled WGS sequence"/>
</dbReference>
<dbReference type="InterPro" id="IPR045863">
    <property type="entry name" value="CorA_TM1_TM2"/>
</dbReference>
<feature type="compositionally biased region" description="Low complexity" evidence="5">
    <location>
        <begin position="383"/>
        <end position="392"/>
    </location>
</feature>
<evidence type="ECO:0000313" key="7">
    <source>
        <dbReference type="EMBL" id="KAL1851344.1"/>
    </source>
</evidence>
<evidence type="ECO:0000256" key="2">
    <source>
        <dbReference type="ARBA" id="ARBA00022692"/>
    </source>
</evidence>
<dbReference type="Gene3D" id="1.20.58.340">
    <property type="entry name" value="Magnesium transport protein CorA, transmembrane region"/>
    <property type="match status" value="1"/>
</dbReference>
<feature type="region of interest" description="Disordered" evidence="5">
    <location>
        <begin position="365"/>
        <end position="398"/>
    </location>
</feature>
<keyword evidence="2 6" id="KW-0812">Transmembrane</keyword>
<evidence type="ECO:0000256" key="6">
    <source>
        <dbReference type="SAM" id="Phobius"/>
    </source>
</evidence>
<evidence type="ECO:0000256" key="1">
    <source>
        <dbReference type="ARBA" id="ARBA00004141"/>
    </source>
</evidence>
<name>A0ABR3W227_9PEZI</name>
<organism evidence="7 8">
    <name type="scientific">Diaporthe australafricana</name>
    <dbReference type="NCBI Taxonomy" id="127596"/>
    <lineage>
        <taxon>Eukaryota</taxon>
        <taxon>Fungi</taxon>
        <taxon>Dikarya</taxon>
        <taxon>Ascomycota</taxon>
        <taxon>Pezizomycotina</taxon>
        <taxon>Sordariomycetes</taxon>
        <taxon>Sordariomycetidae</taxon>
        <taxon>Diaporthales</taxon>
        <taxon>Diaporthaceae</taxon>
        <taxon>Diaporthe</taxon>
    </lineage>
</organism>
<gene>
    <name evidence="7" type="ORF">Daus18300_012590</name>
</gene>
<keyword evidence="8" id="KW-1185">Reference proteome</keyword>
<keyword evidence="4 6" id="KW-0472">Membrane</keyword>